<evidence type="ECO:0000256" key="6">
    <source>
        <dbReference type="ARBA" id="ARBA00022909"/>
    </source>
</evidence>
<evidence type="ECO:0000256" key="3">
    <source>
        <dbReference type="ARBA" id="ARBA00005970"/>
    </source>
</evidence>
<comment type="similarity">
    <text evidence="3">In the C-terminal section; belongs to the anthranilate synthase component I family.</text>
</comment>
<evidence type="ECO:0000259" key="11">
    <source>
        <dbReference type="Pfam" id="PF00117"/>
    </source>
</evidence>
<dbReference type="SUPFAM" id="SSF52317">
    <property type="entry name" value="Class I glutamine amidotransferase-like"/>
    <property type="match status" value="1"/>
</dbReference>
<dbReference type="Pfam" id="PF00425">
    <property type="entry name" value="Chorismate_bind"/>
    <property type="match status" value="1"/>
</dbReference>
<dbReference type="SUPFAM" id="SSF56322">
    <property type="entry name" value="ADC synthase"/>
    <property type="match status" value="1"/>
</dbReference>
<dbReference type="InterPro" id="IPR010117">
    <property type="entry name" value="PabB_fungal"/>
</dbReference>
<evidence type="ECO:0000256" key="8">
    <source>
        <dbReference type="ARBA" id="ARBA00031329"/>
    </source>
</evidence>
<dbReference type="InterPro" id="IPR006805">
    <property type="entry name" value="Anth_synth_I_N"/>
</dbReference>
<reference evidence="14 15" key="1">
    <citation type="journal article" date="2023" name="Elife">
        <title>Identification of key yeast species and microbe-microbe interactions impacting larval growth of Drosophila in the wild.</title>
        <authorList>
            <person name="Mure A."/>
            <person name="Sugiura Y."/>
            <person name="Maeda R."/>
            <person name="Honda K."/>
            <person name="Sakurai N."/>
            <person name="Takahashi Y."/>
            <person name="Watada M."/>
            <person name="Katoh T."/>
            <person name="Gotoh A."/>
            <person name="Gotoh Y."/>
            <person name="Taniguchi I."/>
            <person name="Nakamura K."/>
            <person name="Hayashi T."/>
            <person name="Katayama T."/>
            <person name="Uemura T."/>
            <person name="Hattori Y."/>
        </authorList>
    </citation>
    <scope>NUCLEOTIDE SEQUENCE [LARGE SCALE GENOMIC DNA]</scope>
    <source>
        <strain evidence="14 15">KH-74</strain>
    </source>
</reference>
<feature type="region of interest" description="Disordered" evidence="10">
    <location>
        <begin position="1"/>
        <end position="20"/>
    </location>
</feature>
<dbReference type="EC" id="2.6.1.85" evidence="4"/>
<dbReference type="PANTHER" id="PTHR11236">
    <property type="entry name" value="AMINOBENZOATE/ANTHRANILATE SYNTHASE"/>
    <property type="match status" value="1"/>
</dbReference>
<protein>
    <recommendedName>
        <fullName evidence="4">aminodeoxychorismate synthase</fullName>
        <ecNumber evidence="4">2.6.1.85</ecNumber>
    </recommendedName>
    <alternativeName>
        <fullName evidence="8">Para-aminobenzoate synthase</fullName>
    </alternativeName>
    <alternativeName>
        <fullName evidence="9">p-aminobenzoic acid synthase</fullName>
    </alternativeName>
</protein>
<evidence type="ECO:0000256" key="7">
    <source>
        <dbReference type="ARBA" id="ARBA00022962"/>
    </source>
</evidence>
<name>A0AAV5RWZ7_MAUHU</name>
<keyword evidence="7" id="KW-0315">Glutamine amidotransferase</keyword>
<organism evidence="14 15">
    <name type="scientific">Maudiozyma humilis</name>
    <name type="common">Sour dough yeast</name>
    <name type="synonym">Kazachstania humilis</name>
    <dbReference type="NCBI Taxonomy" id="51915"/>
    <lineage>
        <taxon>Eukaryota</taxon>
        <taxon>Fungi</taxon>
        <taxon>Dikarya</taxon>
        <taxon>Ascomycota</taxon>
        <taxon>Saccharomycotina</taxon>
        <taxon>Saccharomycetes</taxon>
        <taxon>Saccharomycetales</taxon>
        <taxon>Saccharomycetaceae</taxon>
        <taxon>Maudiozyma</taxon>
    </lineage>
</organism>
<evidence type="ECO:0000313" key="15">
    <source>
        <dbReference type="Proteomes" id="UP001377567"/>
    </source>
</evidence>
<evidence type="ECO:0000259" key="12">
    <source>
        <dbReference type="Pfam" id="PF00425"/>
    </source>
</evidence>
<feature type="domain" description="Glutamine amidotransferase" evidence="11">
    <location>
        <begin position="27"/>
        <end position="228"/>
    </location>
</feature>
<dbReference type="AlphaFoldDB" id="A0AAV5RWZ7"/>
<comment type="caution">
    <text evidence="14">The sequence shown here is derived from an EMBL/GenBank/DDBJ whole genome shotgun (WGS) entry which is preliminary data.</text>
</comment>
<dbReference type="PROSITE" id="PS51273">
    <property type="entry name" value="GATASE_TYPE_1"/>
    <property type="match status" value="1"/>
</dbReference>
<dbReference type="InterPro" id="IPR017926">
    <property type="entry name" value="GATASE"/>
</dbReference>
<feature type="domain" description="Chorismate-utilising enzyme C-terminal" evidence="12">
    <location>
        <begin position="518"/>
        <end position="794"/>
    </location>
</feature>
<keyword evidence="6" id="KW-0289">Folate biosynthesis</keyword>
<dbReference type="GO" id="GO:0000162">
    <property type="term" value="P:L-tryptophan biosynthetic process"/>
    <property type="evidence" value="ECO:0007669"/>
    <property type="project" value="TreeGrafter"/>
</dbReference>
<evidence type="ECO:0000259" key="13">
    <source>
        <dbReference type="Pfam" id="PF04715"/>
    </source>
</evidence>
<comment type="catalytic activity">
    <reaction evidence="1">
        <text>chorismate + L-glutamine = 4-amino-4-deoxychorismate + L-glutamate</text>
        <dbReference type="Rhea" id="RHEA:11672"/>
        <dbReference type="ChEBI" id="CHEBI:29748"/>
        <dbReference type="ChEBI" id="CHEBI:29985"/>
        <dbReference type="ChEBI" id="CHEBI:58359"/>
        <dbReference type="ChEBI" id="CHEBI:58406"/>
        <dbReference type="EC" id="2.6.1.85"/>
    </reaction>
</comment>
<dbReference type="PRINTS" id="PR00097">
    <property type="entry name" value="ANTSNTHASEII"/>
</dbReference>
<evidence type="ECO:0000256" key="2">
    <source>
        <dbReference type="ARBA" id="ARBA00005009"/>
    </source>
</evidence>
<dbReference type="Gene3D" id="3.60.120.10">
    <property type="entry name" value="Anthranilate synthase"/>
    <property type="match status" value="1"/>
</dbReference>
<evidence type="ECO:0000256" key="10">
    <source>
        <dbReference type="SAM" id="MobiDB-lite"/>
    </source>
</evidence>
<dbReference type="NCBIfam" id="TIGR01823">
    <property type="entry name" value="PabB-fungal"/>
    <property type="match status" value="1"/>
</dbReference>
<dbReference type="InterPro" id="IPR015890">
    <property type="entry name" value="Chorismate_C"/>
</dbReference>
<dbReference type="PANTHER" id="PTHR11236:SF18">
    <property type="entry name" value="AMINODEOXYCHORISMATE SYNTHASE"/>
    <property type="match status" value="1"/>
</dbReference>
<dbReference type="Pfam" id="PF00117">
    <property type="entry name" value="GATase"/>
    <property type="match status" value="1"/>
</dbReference>
<dbReference type="PRINTS" id="PR00096">
    <property type="entry name" value="GATASE"/>
</dbReference>
<keyword evidence="5" id="KW-0808">Transferase</keyword>
<evidence type="ECO:0000256" key="9">
    <source>
        <dbReference type="ARBA" id="ARBA00031904"/>
    </source>
</evidence>
<dbReference type="Gene3D" id="3.40.50.880">
    <property type="match status" value="1"/>
</dbReference>
<dbReference type="GO" id="GO:0005737">
    <property type="term" value="C:cytoplasm"/>
    <property type="evidence" value="ECO:0007669"/>
    <property type="project" value="TreeGrafter"/>
</dbReference>
<dbReference type="Proteomes" id="UP001377567">
    <property type="component" value="Unassembled WGS sequence"/>
</dbReference>
<dbReference type="NCBIfam" id="TIGR00566">
    <property type="entry name" value="trpG_papA"/>
    <property type="match status" value="1"/>
</dbReference>
<comment type="pathway">
    <text evidence="2">Cofactor biosynthesis; tetrahydrofolate biosynthesis; 4-aminobenzoate from chorismate: step 1/2.</text>
</comment>
<evidence type="ECO:0000256" key="5">
    <source>
        <dbReference type="ARBA" id="ARBA00022679"/>
    </source>
</evidence>
<gene>
    <name evidence="14" type="ORF">DAKH74_025670</name>
</gene>
<dbReference type="InterPro" id="IPR019999">
    <property type="entry name" value="Anth_synth_I-like"/>
</dbReference>
<accession>A0AAV5RWZ7</accession>
<feature type="domain" description="Anthranilate synthase component I N-terminal" evidence="13">
    <location>
        <begin position="296"/>
        <end position="454"/>
    </location>
</feature>
<dbReference type="GO" id="GO:0046656">
    <property type="term" value="P:folic acid biosynthetic process"/>
    <property type="evidence" value="ECO:0007669"/>
    <property type="project" value="UniProtKB-KW"/>
</dbReference>
<dbReference type="InterPro" id="IPR005801">
    <property type="entry name" value="ADC_synthase"/>
</dbReference>
<dbReference type="GO" id="GO:0008153">
    <property type="term" value="P:4-aminobenzoate biosynthetic process"/>
    <property type="evidence" value="ECO:0007669"/>
    <property type="project" value="TreeGrafter"/>
</dbReference>
<evidence type="ECO:0000313" key="14">
    <source>
        <dbReference type="EMBL" id="GMM55951.1"/>
    </source>
</evidence>
<evidence type="ECO:0000256" key="1">
    <source>
        <dbReference type="ARBA" id="ARBA00001000"/>
    </source>
</evidence>
<dbReference type="InterPro" id="IPR029062">
    <property type="entry name" value="Class_I_gatase-like"/>
</dbReference>
<dbReference type="EMBL" id="BTGD01000006">
    <property type="protein sequence ID" value="GMM55951.1"/>
    <property type="molecule type" value="Genomic_DNA"/>
</dbReference>
<dbReference type="Pfam" id="PF04715">
    <property type="entry name" value="Anth_synt_I_N"/>
    <property type="match status" value="1"/>
</dbReference>
<proteinExistence type="inferred from homology"/>
<dbReference type="GO" id="GO:0046820">
    <property type="term" value="F:4-amino-4-deoxychorismate synthase activity"/>
    <property type="evidence" value="ECO:0007669"/>
    <property type="project" value="UniProtKB-EC"/>
</dbReference>
<keyword evidence="15" id="KW-1185">Reference proteome</keyword>
<sequence>MSTAAHTETSGAHTDTSGSTSPTRILFIDSYDSFSYNVVRLIEQQGTATHPVEVTVVHNDTFADVDALAPYLPLFTGIVVGPGPGNPENGAADIGVIAALFRDARLATVPILGICLGFQAMCHAQGAAVAELAVIKHGQVYDITVDAAQRDADIFRDYPATFKSTRYHSLHVVEPAVPAVVPLAHTADENGALLMAARIAGRPWYGVQYHPESCCSELGALLLQNFLRIAGGKRATLPSGSGIPARLRALQRTIDLTPIAAEEEKPADPADPAETDNRVPCITTFEAPTDPALTFRLCDALPGDKFVLASAAVSAHRGEWSVVAVPSARSVVYTHYAALRRTSVHRWRDPAVPVAAVAAALRAAEPLESSALTVRHEDRDAFWHTLGAVMRARECSARPDIPFVGGLVGILGYEMGQGVRPSEESGGDGLPRPDAKLVYVEECIVINHAAGKLYAIGHEFPERLTWAIVSVLGKVRRERRDCGESGASATAPGVAGGNGAWPTTLPSHISYDITLPDKDAYARAFAQCQRYMHRGDSYEMCLTTQTSVRPSAALAPWRIFQTLVARNPAPFASYLHFNDLVDNAHDNVPSFVSTSPERFLQWGADACELRPIKGTVRKGPAMTPALAAEILRSPKEFGENLMILDLIRNDLHELLPDVSVDEFMSVEEYASVYQLVSVVTARGLMASPYSGADVLRHSLPAGSMTGAPKRITVQLLQDEIEASLNSGVIGDESGTRGMYSGVTGYWSANGNGDWSVNIRCMYSYDGGREWRLGAGGAITVLSSLEGELDEMYAKLESALQVFQGAGQA</sequence>
<evidence type="ECO:0000256" key="4">
    <source>
        <dbReference type="ARBA" id="ARBA00013139"/>
    </source>
</evidence>
<dbReference type="CDD" id="cd01743">
    <property type="entry name" value="GATase1_Anthranilate_Synthase"/>
    <property type="match status" value="1"/>
</dbReference>
<dbReference type="PRINTS" id="PR00099">
    <property type="entry name" value="CPSGATASE"/>
</dbReference>
<dbReference type="InterPro" id="IPR006221">
    <property type="entry name" value="TrpG/PapA_dom"/>
</dbReference>